<evidence type="ECO:0000313" key="2">
    <source>
        <dbReference type="EMBL" id="GGS46437.1"/>
    </source>
</evidence>
<evidence type="ECO:0000313" key="3">
    <source>
        <dbReference type="Proteomes" id="UP000653493"/>
    </source>
</evidence>
<evidence type="ECO:0000256" key="1">
    <source>
        <dbReference type="SAM" id="MobiDB-lite"/>
    </source>
</evidence>
<keyword evidence="3" id="KW-1185">Reference proteome</keyword>
<reference evidence="2" key="1">
    <citation type="journal article" date="2014" name="Int. J. Syst. Evol. Microbiol.">
        <title>Complete genome sequence of Corynebacterium casei LMG S-19264T (=DSM 44701T), isolated from a smear-ripened cheese.</title>
        <authorList>
            <consortium name="US DOE Joint Genome Institute (JGI-PGF)"/>
            <person name="Walter F."/>
            <person name="Albersmeier A."/>
            <person name="Kalinowski J."/>
            <person name="Ruckert C."/>
        </authorList>
    </citation>
    <scope>NUCLEOTIDE SEQUENCE</scope>
    <source>
        <strain evidence="2">JCM 4234</strain>
    </source>
</reference>
<feature type="region of interest" description="Disordered" evidence="1">
    <location>
        <begin position="44"/>
        <end position="100"/>
    </location>
</feature>
<organism evidence="2 3">
    <name type="scientific">Streptomyces griseoviridis</name>
    <dbReference type="NCBI Taxonomy" id="45398"/>
    <lineage>
        <taxon>Bacteria</taxon>
        <taxon>Bacillati</taxon>
        <taxon>Actinomycetota</taxon>
        <taxon>Actinomycetes</taxon>
        <taxon>Kitasatosporales</taxon>
        <taxon>Streptomycetaceae</taxon>
        <taxon>Streptomyces</taxon>
    </lineage>
</organism>
<name>A0A918GLN7_STRGD</name>
<gene>
    <name evidence="2" type="ORF">GCM10010238_40250</name>
</gene>
<feature type="compositionally biased region" description="Low complexity" evidence="1">
    <location>
        <begin position="77"/>
        <end position="89"/>
    </location>
</feature>
<proteinExistence type="predicted"/>
<sequence>MTGTVARRAARPLARVTARADRVPAYRVVEQPPVLRHFTTRLEPVPGLTPARAGRTPPVRVLCPRRPPPRPLFSLHSAAGGASRGTRAAPWGDNAGGGREHRATLIGRAPALRVLAGWPGPGRATAG</sequence>
<dbReference type="EMBL" id="BMSL01000011">
    <property type="protein sequence ID" value="GGS46437.1"/>
    <property type="molecule type" value="Genomic_DNA"/>
</dbReference>
<protein>
    <submittedName>
        <fullName evidence="2">Uncharacterized protein</fullName>
    </submittedName>
</protein>
<reference evidence="2" key="2">
    <citation type="submission" date="2020-09" db="EMBL/GenBank/DDBJ databases">
        <authorList>
            <person name="Sun Q."/>
            <person name="Ohkuma M."/>
        </authorList>
    </citation>
    <scope>NUCLEOTIDE SEQUENCE</scope>
    <source>
        <strain evidence="2">JCM 4234</strain>
    </source>
</reference>
<dbReference type="AlphaFoldDB" id="A0A918GLN7"/>
<comment type="caution">
    <text evidence="2">The sequence shown here is derived from an EMBL/GenBank/DDBJ whole genome shotgun (WGS) entry which is preliminary data.</text>
</comment>
<accession>A0A918GLN7</accession>
<dbReference type="Proteomes" id="UP000653493">
    <property type="component" value="Unassembled WGS sequence"/>
</dbReference>